<organism evidence="2 3">
    <name type="scientific">Oenococcus oeni</name>
    <name type="common">Leuconostoc oenos</name>
    <dbReference type="NCBI Taxonomy" id="1247"/>
    <lineage>
        <taxon>Bacteria</taxon>
        <taxon>Bacillati</taxon>
        <taxon>Bacillota</taxon>
        <taxon>Bacilli</taxon>
        <taxon>Lactobacillales</taxon>
        <taxon>Lactobacillaceae</taxon>
        <taxon>Oenococcus</taxon>
    </lineage>
</organism>
<feature type="domain" description="Methyltransferase type 11" evidence="1">
    <location>
        <begin position="49"/>
        <end position="141"/>
    </location>
</feature>
<evidence type="ECO:0000259" key="1">
    <source>
        <dbReference type="Pfam" id="PF08241"/>
    </source>
</evidence>
<dbReference type="PANTHER" id="PTHR43861">
    <property type="entry name" value="TRANS-ACONITATE 2-METHYLTRANSFERASE-RELATED"/>
    <property type="match status" value="1"/>
</dbReference>
<evidence type="ECO:0000313" key="2">
    <source>
        <dbReference type="EMBL" id="OIM21180.1"/>
    </source>
</evidence>
<sequence length="201" mass="23317">MSKNYEKLSRNYYDKIASHFDFSISGFFSYPFKRLINHNLKLKDNDRLLDIGCANGRLLGLLGKQANIIGEGIDISGKMVSVAKQKYPDYRFVCASSESIPFKNEEFDYIICSASFHHFSDPDHFLNSIKHFLKADGRLIIAEINIPFFHNLYNDLIVSRSKEGDVKAYKTSELINLFQENSFKILKKEILFQIQYYELSL</sequence>
<keyword evidence="2" id="KW-0808">Transferase</keyword>
<dbReference type="GO" id="GO:0008757">
    <property type="term" value="F:S-adenosylmethionine-dependent methyltransferase activity"/>
    <property type="evidence" value="ECO:0007669"/>
    <property type="project" value="InterPro"/>
</dbReference>
<dbReference type="EMBL" id="MLOK01000039">
    <property type="protein sequence ID" value="OIM21180.1"/>
    <property type="molecule type" value="Genomic_DNA"/>
</dbReference>
<dbReference type="GO" id="GO:0032259">
    <property type="term" value="P:methylation"/>
    <property type="evidence" value="ECO:0007669"/>
    <property type="project" value="UniProtKB-KW"/>
</dbReference>
<keyword evidence="2" id="KW-0489">Methyltransferase</keyword>
<dbReference type="CDD" id="cd02440">
    <property type="entry name" value="AdoMet_MTases"/>
    <property type="match status" value="1"/>
</dbReference>
<protein>
    <submittedName>
        <fullName evidence="2">SAM-dependent methyltransferase</fullName>
    </submittedName>
</protein>
<dbReference type="SUPFAM" id="SSF53335">
    <property type="entry name" value="S-adenosyl-L-methionine-dependent methyltransferases"/>
    <property type="match status" value="1"/>
</dbReference>
<accession>A0A6N4A1N0</accession>
<dbReference type="InterPro" id="IPR013216">
    <property type="entry name" value="Methyltransf_11"/>
</dbReference>
<name>A0A6N4A1N0_OENOE</name>
<dbReference type="RefSeq" id="WP_071437550.1">
    <property type="nucleotide sequence ID" value="NZ_MLOK01000039.1"/>
</dbReference>
<dbReference type="Proteomes" id="UP000181728">
    <property type="component" value="Unassembled WGS sequence"/>
</dbReference>
<proteinExistence type="predicted"/>
<dbReference type="Pfam" id="PF08241">
    <property type="entry name" value="Methyltransf_11"/>
    <property type="match status" value="1"/>
</dbReference>
<dbReference type="InterPro" id="IPR029063">
    <property type="entry name" value="SAM-dependent_MTases_sf"/>
</dbReference>
<reference evidence="2 3" key="1">
    <citation type="journal article" date="2016" name="BMC Genomics">
        <title>Consensus pan-genome assembly of the specialised wine bacterium Oenococcus oeni.</title>
        <authorList>
            <person name="Sternes P.R."/>
            <person name="Borneman A.R."/>
        </authorList>
    </citation>
    <scope>NUCLEOTIDE SEQUENCE [LARGE SCALE GENOMIC DNA]</scope>
    <source>
        <strain evidence="2 3">AWRIB661</strain>
    </source>
</reference>
<dbReference type="PANTHER" id="PTHR43861:SF6">
    <property type="entry name" value="METHYLTRANSFERASE TYPE 11"/>
    <property type="match status" value="1"/>
</dbReference>
<comment type="caution">
    <text evidence="2">The sequence shown here is derived from an EMBL/GenBank/DDBJ whole genome shotgun (WGS) entry which is preliminary data.</text>
</comment>
<dbReference type="Gene3D" id="3.40.50.150">
    <property type="entry name" value="Vaccinia Virus protein VP39"/>
    <property type="match status" value="1"/>
</dbReference>
<dbReference type="AlphaFoldDB" id="A0A6N4A1N0"/>
<evidence type="ECO:0000313" key="3">
    <source>
        <dbReference type="Proteomes" id="UP000181728"/>
    </source>
</evidence>
<gene>
    <name evidence="2" type="ORF">ATX59_05225</name>
</gene>